<sequence length="207" mass="24470">MSPNQRDHQLWEDLRKGSSPALSKLFQTYADELFSYGMLECGDQSVVEDSIQNLFLRIWKNHRKLRPVDNIKAYLIASLSNAIRDNYRKLKIVPSFRLSIPEDFTIADPWLVQTSTEEEWIRREQQQLQRSLLQECLASLPERMQQVIYLRYSSGLDYAEIAEVMGIKPQTVANMIHRASKKLRHFSERYTERLLFFLSFSLLFFWG</sequence>
<dbReference type="InterPro" id="IPR014284">
    <property type="entry name" value="RNA_pol_sigma-70_dom"/>
</dbReference>
<evidence type="ECO:0008006" key="9">
    <source>
        <dbReference type="Google" id="ProtNLM"/>
    </source>
</evidence>
<proteinExistence type="inferred from homology"/>
<comment type="similarity">
    <text evidence="1">Belongs to the sigma-70 factor family. ECF subfamily.</text>
</comment>
<dbReference type="InterPro" id="IPR039425">
    <property type="entry name" value="RNA_pol_sigma-70-like"/>
</dbReference>
<organism evidence="7 8">
    <name type="scientific">Flavilitoribacter nigricans (strain ATCC 23147 / DSM 23189 / NBRC 102662 / NCIMB 1420 / SS-2)</name>
    <name type="common">Lewinella nigricans</name>
    <dbReference type="NCBI Taxonomy" id="1122177"/>
    <lineage>
        <taxon>Bacteria</taxon>
        <taxon>Pseudomonadati</taxon>
        <taxon>Bacteroidota</taxon>
        <taxon>Saprospiria</taxon>
        <taxon>Saprospirales</taxon>
        <taxon>Lewinellaceae</taxon>
        <taxon>Flavilitoribacter</taxon>
    </lineage>
</organism>
<evidence type="ECO:0000259" key="5">
    <source>
        <dbReference type="Pfam" id="PF04542"/>
    </source>
</evidence>
<dbReference type="SUPFAM" id="SSF88659">
    <property type="entry name" value="Sigma3 and sigma4 domains of RNA polymerase sigma factors"/>
    <property type="match status" value="1"/>
</dbReference>
<gene>
    <name evidence="7" type="ORF">CRP01_38940</name>
</gene>
<feature type="domain" description="RNA polymerase sigma-70 region 2" evidence="5">
    <location>
        <begin position="25"/>
        <end position="90"/>
    </location>
</feature>
<dbReference type="SUPFAM" id="SSF88946">
    <property type="entry name" value="Sigma2 domain of RNA polymerase sigma factors"/>
    <property type="match status" value="1"/>
</dbReference>
<comment type="caution">
    <text evidence="7">The sequence shown here is derived from an EMBL/GenBank/DDBJ whole genome shotgun (WGS) entry which is preliminary data.</text>
</comment>
<dbReference type="NCBIfam" id="TIGR02937">
    <property type="entry name" value="sigma70-ECF"/>
    <property type="match status" value="1"/>
</dbReference>
<dbReference type="CDD" id="cd06171">
    <property type="entry name" value="Sigma70_r4"/>
    <property type="match status" value="1"/>
</dbReference>
<evidence type="ECO:0000313" key="8">
    <source>
        <dbReference type="Proteomes" id="UP000223913"/>
    </source>
</evidence>
<dbReference type="InterPro" id="IPR013325">
    <property type="entry name" value="RNA_pol_sigma_r2"/>
</dbReference>
<feature type="domain" description="RNA polymerase sigma factor 70 region 4 type 2" evidence="6">
    <location>
        <begin position="132"/>
        <end position="183"/>
    </location>
</feature>
<keyword evidence="3" id="KW-0731">Sigma factor</keyword>
<dbReference type="OrthoDB" id="9150024at2"/>
<reference evidence="7 8" key="1">
    <citation type="submission" date="2017-10" db="EMBL/GenBank/DDBJ databases">
        <title>The draft genome sequence of Lewinella nigricans NBRC 102662.</title>
        <authorList>
            <person name="Wang K."/>
        </authorList>
    </citation>
    <scope>NUCLEOTIDE SEQUENCE [LARGE SCALE GENOMIC DNA]</scope>
    <source>
        <strain evidence="7 8">NBRC 102662</strain>
    </source>
</reference>
<dbReference type="AlphaFoldDB" id="A0A2D0MY48"/>
<protein>
    <recommendedName>
        <fullName evidence="9">Sigma-70 family RNA polymerase sigma factor</fullName>
    </recommendedName>
</protein>
<evidence type="ECO:0000259" key="6">
    <source>
        <dbReference type="Pfam" id="PF08281"/>
    </source>
</evidence>
<dbReference type="GO" id="GO:0003677">
    <property type="term" value="F:DNA binding"/>
    <property type="evidence" value="ECO:0007669"/>
    <property type="project" value="InterPro"/>
</dbReference>
<keyword evidence="8" id="KW-1185">Reference proteome</keyword>
<keyword evidence="2" id="KW-0805">Transcription regulation</keyword>
<dbReference type="Gene3D" id="1.10.1740.10">
    <property type="match status" value="1"/>
</dbReference>
<evidence type="ECO:0000256" key="1">
    <source>
        <dbReference type="ARBA" id="ARBA00010641"/>
    </source>
</evidence>
<evidence type="ECO:0000313" key="7">
    <source>
        <dbReference type="EMBL" id="PHN01058.1"/>
    </source>
</evidence>
<name>A0A2D0MY48_FLAN2</name>
<dbReference type="PANTHER" id="PTHR43133">
    <property type="entry name" value="RNA POLYMERASE ECF-TYPE SIGMA FACTO"/>
    <property type="match status" value="1"/>
</dbReference>
<evidence type="ECO:0000256" key="3">
    <source>
        <dbReference type="ARBA" id="ARBA00023082"/>
    </source>
</evidence>
<keyword evidence="4" id="KW-0804">Transcription</keyword>
<evidence type="ECO:0000256" key="4">
    <source>
        <dbReference type="ARBA" id="ARBA00023163"/>
    </source>
</evidence>
<dbReference type="PANTHER" id="PTHR43133:SF46">
    <property type="entry name" value="RNA POLYMERASE SIGMA-70 FACTOR ECF SUBFAMILY"/>
    <property type="match status" value="1"/>
</dbReference>
<dbReference type="EMBL" id="PDUD01000064">
    <property type="protein sequence ID" value="PHN01058.1"/>
    <property type="molecule type" value="Genomic_DNA"/>
</dbReference>
<dbReference type="InterPro" id="IPR007627">
    <property type="entry name" value="RNA_pol_sigma70_r2"/>
</dbReference>
<dbReference type="InterPro" id="IPR013249">
    <property type="entry name" value="RNA_pol_sigma70_r4_t2"/>
</dbReference>
<dbReference type="GO" id="GO:0006352">
    <property type="term" value="P:DNA-templated transcription initiation"/>
    <property type="evidence" value="ECO:0007669"/>
    <property type="project" value="InterPro"/>
</dbReference>
<dbReference type="InterPro" id="IPR013324">
    <property type="entry name" value="RNA_pol_sigma_r3/r4-like"/>
</dbReference>
<accession>A0A2D0MY48</accession>
<dbReference type="Gene3D" id="1.10.10.10">
    <property type="entry name" value="Winged helix-like DNA-binding domain superfamily/Winged helix DNA-binding domain"/>
    <property type="match status" value="1"/>
</dbReference>
<dbReference type="InterPro" id="IPR036388">
    <property type="entry name" value="WH-like_DNA-bd_sf"/>
</dbReference>
<dbReference type="GO" id="GO:0016987">
    <property type="term" value="F:sigma factor activity"/>
    <property type="evidence" value="ECO:0007669"/>
    <property type="project" value="UniProtKB-KW"/>
</dbReference>
<dbReference type="Pfam" id="PF08281">
    <property type="entry name" value="Sigma70_r4_2"/>
    <property type="match status" value="1"/>
</dbReference>
<dbReference type="Proteomes" id="UP000223913">
    <property type="component" value="Unassembled WGS sequence"/>
</dbReference>
<dbReference type="RefSeq" id="WP_099155517.1">
    <property type="nucleotide sequence ID" value="NZ_PDUD01000064.1"/>
</dbReference>
<dbReference type="Pfam" id="PF04542">
    <property type="entry name" value="Sigma70_r2"/>
    <property type="match status" value="1"/>
</dbReference>
<evidence type="ECO:0000256" key="2">
    <source>
        <dbReference type="ARBA" id="ARBA00023015"/>
    </source>
</evidence>